<dbReference type="Proteomes" id="UP000626109">
    <property type="component" value="Unassembled WGS sequence"/>
</dbReference>
<protein>
    <submittedName>
        <fullName evidence="2">Uncharacterized protein</fullName>
    </submittedName>
</protein>
<dbReference type="EMBL" id="CAJNNW010029765">
    <property type="protein sequence ID" value="CAE8701424.1"/>
    <property type="molecule type" value="Genomic_DNA"/>
</dbReference>
<evidence type="ECO:0000313" key="2">
    <source>
        <dbReference type="EMBL" id="CAE8701424.1"/>
    </source>
</evidence>
<sequence length="100" mass="10877">MGQSMTHRAFRQCLAVALVAAAAEPLSDLPVTLNSAGSSSPSYRNTSGVDAEKAIILGVPGILDCAYDEEWNAFRKVFRENAATGFHFNEEVFDRADRLI</sequence>
<feature type="signal peptide" evidence="1">
    <location>
        <begin position="1"/>
        <end position="21"/>
    </location>
</feature>
<keyword evidence="1" id="KW-0732">Signal</keyword>
<accession>A0A813KKD4</accession>
<name>A0A813KKD4_POLGL</name>
<evidence type="ECO:0000313" key="3">
    <source>
        <dbReference type="Proteomes" id="UP000626109"/>
    </source>
</evidence>
<feature type="chain" id="PRO_5032996827" evidence="1">
    <location>
        <begin position="22"/>
        <end position="100"/>
    </location>
</feature>
<comment type="caution">
    <text evidence="2">The sequence shown here is derived from an EMBL/GenBank/DDBJ whole genome shotgun (WGS) entry which is preliminary data.</text>
</comment>
<organism evidence="2 3">
    <name type="scientific">Polarella glacialis</name>
    <name type="common">Dinoflagellate</name>
    <dbReference type="NCBI Taxonomy" id="89957"/>
    <lineage>
        <taxon>Eukaryota</taxon>
        <taxon>Sar</taxon>
        <taxon>Alveolata</taxon>
        <taxon>Dinophyceae</taxon>
        <taxon>Suessiales</taxon>
        <taxon>Suessiaceae</taxon>
        <taxon>Polarella</taxon>
    </lineage>
</organism>
<reference evidence="2" key="1">
    <citation type="submission" date="2021-02" db="EMBL/GenBank/DDBJ databases">
        <authorList>
            <person name="Dougan E. K."/>
            <person name="Rhodes N."/>
            <person name="Thang M."/>
            <person name="Chan C."/>
        </authorList>
    </citation>
    <scope>NUCLEOTIDE SEQUENCE</scope>
</reference>
<feature type="non-terminal residue" evidence="2">
    <location>
        <position position="1"/>
    </location>
</feature>
<dbReference type="AlphaFoldDB" id="A0A813KKD4"/>
<gene>
    <name evidence="2" type="ORF">PGLA2088_LOCUS32010</name>
</gene>
<evidence type="ECO:0000256" key="1">
    <source>
        <dbReference type="SAM" id="SignalP"/>
    </source>
</evidence>
<proteinExistence type="predicted"/>